<feature type="transmembrane region" description="Helical" evidence="1">
    <location>
        <begin position="55"/>
        <end position="75"/>
    </location>
</feature>
<dbReference type="Pfam" id="PF15892">
    <property type="entry name" value="BNR_4"/>
    <property type="match status" value="1"/>
</dbReference>
<comment type="caution">
    <text evidence="2">The sequence shown here is derived from an EMBL/GenBank/DDBJ whole genome shotgun (WGS) entry which is preliminary data.</text>
</comment>
<name>A0A2T0TSU0_9SPHI</name>
<keyword evidence="1" id="KW-0812">Transmembrane</keyword>
<dbReference type="Gene3D" id="2.120.10.10">
    <property type="match status" value="1"/>
</dbReference>
<keyword evidence="3" id="KW-1185">Reference proteome</keyword>
<evidence type="ECO:0000313" key="3">
    <source>
        <dbReference type="Proteomes" id="UP000238034"/>
    </source>
</evidence>
<dbReference type="EMBL" id="PVTH01000014">
    <property type="protein sequence ID" value="PRY48598.1"/>
    <property type="molecule type" value="Genomic_DNA"/>
</dbReference>
<keyword evidence="1" id="KW-0472">Membrane</keyword>
<protein>
    <submittedName>
        <fullName evidence="2">Putative BNR repeat neuraminidase</fullName>
    </submittedName>
</protein>
<dbReference type="SUPFAM" id="SSF50939">
    <property type="entry name" value="Sialidases"/>
    <property type="match status" value="2"/>
</dbReference>
<sequence>MSTKQTDNFNQKNKANHFKALRGANYSRGYSFPLLFKDFVTGLLNRNLSPAKVRYLGFFFLFLLMSGLTACAQVISPSDRAKVSYVGEGWASNSVNAVIFRKNSLVTWQDTQFVAYYDKDMRVVLGKRRVGEDNWTIEPTRHKGNAADAHNSISIMLDGDGYLHMSWDHHGHPLRYCRSIAPGSLELTEKMSMTGKVEQSVTYPEFYKLADGNLLFLYRNGASGRGDLVINRYEKATRTWTQLHQSLIDGEGKRNAYCQSSIDKNGVLHVSWVWRESPDVASNHDMAYARSTDGGLTWEKSTGEKYILPITMKSAEYACLIPQKSELINQTSMANDEAGNPYIATYWRDSSSMVPQYRIIYHDGKRWETISTSFRKTPFSLSGAGTKAIPISRPQIMVTGAGKKAAILMIFRDEERGSKVSALRISDPRRKLWTVSDLTESSVGSWEPTFDTELWQQKKVLNLFLQNVQQVDGEGKADIGAQPVYVLEYVPGKKR</sequence>
<dbReference type="Proteomes" id="UP000238034">
    <property type="component" value="Unassembled WGS sequence"/>
</dbReference>
<proteinExistence type="predicted"/>
<dbReference type="InterPro" id="IPR036278">
    <property type="entry name" value="Sialidase_sf"/>
</dbReference>
<gene>
    <name evidence="2" type="ORF">B0I27_11457</name>
</gene>
<organism evidence="2 3">
    <name type="scientific">Arcticibacter pallidicorallinus</name>
    <dbReference type="NCBI Taxonomy" id="1259464"/>
    <lineage>
        <taxon>Bacteria</taxon>
        <taxon>Pseudomonadati</taxon>
        <taxon>Bacteroidota</taxon>
        <taxon>Sphingobacteriia</taxon>
        <taxon>Sphingobacteriales</taxon>
        <taxon>Sphingobacteriaceae</taxon>
        <taxon>Arcticibacter</taxon>
    </lineage>
</organism>
<reference evidence="2 3" key="1">
    <citation type="submission" date="2018-03" db="EMBL/GenBank/DDBJ databases">
        <title>Genomic Encyclopedia of Type Strains, Phase III (KMG-III): the genomes of soil and plant-associated and newly described type strains.</title>
        <authorList>
            <person name="Whitman W."/>
        </authorList>
    </citation>
    <scope>NUCLEOTIDE SEQUENCE [LARGE SCALE GENOMIC DNA]</scope>
    <source>
        <strain evidence="2 3">CGMCC 1.9313</strain>
    </source>
</reference>
<evidence type="ECO:0000256" key="1">
    <source>
        <dbReference type="SAM" id="Phobius"/>
    </source>
</evidence>
<keyword evidence="1" id="KW-1133">Transmembrane helix</keyword>
<dbReference type="RefSeq" id="WP_245925542.1">
    <property type="nucleotide sequence ID" value="NZ_PVTH01000014.1"/>
</dbReference>
<accession>A0A2T0TSU0</accession>
<evidence type="ECO:0000313" key="2">
    <source>
        <dbReference type="EMBL" id="PRY48598.1"/>
    </source>
</evidence>
<dbReference type="AlphaFoldDB" id="A0A2T0TSU0"/>